<evidence type="ECO:0000313" key="1">
    <source>
        <dbReference type="EMBL" id="KAK5110470.1"/>
    </source>
</evidence>
<sequence length="53" mass="5831">MAQDWGVGWRERYGDQERAAVAPPATGLLSAAIIAEWGTWASFLANRDPKDVE</sequence>
<dbReference type="Proteomes" id="UP001310890">
    <property type="component" value="Unassembled WGS sequence"/>
</dbReference>
<comment type="caution">
    <text evidence="1">The sequence shown here is derived from an EMBL/GenBank/DDBJ whole genome shotgun (WGS) entry which is preliminary data.</text>
</comment>
<name>A0AAN7YQA1_9PEZI</name>
<gene>
    <name evidence="1" type="ORF">LTR62_005821</name>
</gene>
<organism evidence="1 2">
    <name type="scientific">Meristemomyces frigidus</name>
    <dbReference type="NCBI Taxonomy" id="1508187"/>
    <lineage>
        <taxon>Eukaryota</taxon>
        <taxon>Fungi</taxon>
        <taxon>Dikarya</taxon>
        <taxon>Ascomycota</taxon>
        <taxon>Pezizomycotina</taxon>
        <taxon>Dothideomycetes</taxon>
        <taxon>Dothideomycetidae</taxon>
        <taxon>Mycosphaerellales</taxon>
        <taxon>Teratosphaeriaceae</taxon>
        <taxon>Meristemomyces</taxon>
    </lineage>
</organism>
<dbReference type="AlphaFoldDB" id="A0AAN7YQA1"/>
<proteinExistence type="predicted"/>
<accession>A0AAN7YQA1</accession>
<reference evidence="1" key="1">
    <citation type="submission" date="2023-08" db="EMBL/GenBank/DDBJ databases">
        <title>Black Yeasts Isolated from many extreme environments.</title>
        <authorList>
            <person name="Coleine C."/>
            <person name="Stajich J.E."/>
            <person name="Selbmann L."/>
        </authorList>
    </citation>
    <scope>NUCLEOTIDE SEQUENCE</scope>
    <source>
        <strain evidence="1">CCFEE 5401</strain>
    </source>
</reference>
<dbReference type="EMBL" id="JAVRRL010000049">
    <property type="protein sequence ID" value="KAK5110470.1"/>
    <property type="molecule type" value="Genomic_DNA"/>
</dbReference>
<evidence type="ECO:0000313" key="2">
    <source>
        <dbReference type="Proteomes" id="UP001310890"/>
    </source>
</evidence>
<protein>
    <submittedName>
        <fullName evidence="1">Uncharacterized protein</fullName>
    </submittedName>
</protein>